<feature type="region of interest" description="Disordered" evidence="1">
    <location>
        <begin position="388"/>
        <end position="414"/>
    </location>
</feature>
<feature type="region of interest" description="Disordered" evidence="1">
    <location>
        <begin position="762"/>
        <end position="852"/>
    </location>
</feature>
<feature type="compositionally biased region" description="Pro residues" evidence="1">
    <location>
        <begin position="1001"/>
        <end position="1014"/>
    </location>
</feature>
<sequence>MASQSRPEPMNASPHHSKVKVTLALSDPVYVSGTPISGKMEVESRADLDSLLGIGVMMVELHATQEVNSGAHSATSTFIHSRRIFQGPGLPPSNAVYSDHAPSPGELPLPAHHYAARRGQTTFFFQLPVPESSPSSINFGPASITYEIRASVSVAWRGENCLVTDKREVKVVESRDPTQATQTPQAVVITEGGKIWAQATLTNSVVVGGEYACIDLQLKNHTQRWTSGVTVALKRDLHLSTSFLAGRSPPNFSDIATQVEFRGPEYSVPPGIEGIARLVINIPRHSRGVKGGLRVDGNGSATEGFFEVRCTLKIRIDMPPGSEDTVINLPLTIYHSLAVPAIPASPPRLTSPYSYPASVSPGLLSPPPGTELIPAYSGNQIQQWDPTRLAPSTRPVSNYLPNQHPEQETHNWQDVPYSYPLPMQRSISVGPPSQVPYLVPGLSTSYAPSPRMPPPPPPTHVPHTRYIHPGLPVETIDGYTSHDHIQGAIVSPTSQNIHPATQYHPLSPNLSSQSHSQDQPLAPGHACPPPIQIPPLPNPHDSQGTVHSPRPVPSPKHSFSGSVPKSNDVTELERMADEVGKQTDNLSLDLPKGDVGAEIQGPQGPKLDRQPDFSVDKTLPPPPVPSSKDRHLFAQRPRVDTLFTTEGTMLDHHHPGSLSSTEQLPRAPPTPPIAAITPIKFPKAPTELSGLGTNLGKTVPPGSGLDALERRLLAEVGTRRLVVEERPHVRSVVQPITIPPSGPPPDTVNDSAISSLTLADREGILKANPEREQEQDRDSDERTQHMGGGRRSPSEDDRDARTQKGKSWRKLGKSKHSEEDLERASRRRERKKAKDEEGHKLRQEAKGRVAAWLGDIDISASPAIDDTAALISPTSHFVPITESASFAPAPVEMTDKESEEHRRGGDVATDKDVSASPNPRSSGFVTISSLNAVVATDGSGGEASSFKPSLRRFSANDFHQIPQSSPDQPTATRRPPMSRSPSAEVKRSQPSDTPLQTQPSKPQPQPSPAQPPRLSPGRLPRFAFKFTDPEVKYDVRSARGGKGGKVTQVASIWATKANAANANANAKGGDTTPVPPAVPKKLTSPPPVRKPVLNVPRRSLVSTRPPPGIGATGGGGMPPVGLNRIGGETRTGVGLGTREAPRATKATTVPAVLSSSHAIPMLSSTASLARVKGHGPGQGLGQGQGRSLPPMISETISDLRSVSKGGGGVKTSVTGAANGGAGGGGPGRTLGDLAFGQARLRDLIKKYQG</sequence>
<accession>A0AAD4BWI3</accession>
<feature type="compositionally biased region" description="Basic and acidic residues" evidence="1">
    <location>
        <begin position="762"/>
        <end position="784"/>
    </location>
</feature>
<dbReference type="InterPro" id="IPR011021">
    <property type="entry name" value="Arrestin-like_N"/>
</dbReference>
<protein>
    <recommendedName>
        <fullName evidence="2">Arrestin-like N-terminal domain-containing protein</fullName>
    </recommendedName>
</protein>
<reference evidence="3" key="2">
    <citation type="journal article" date="2020" name="Nat. Commun.">
        <title>Large-scale genome sequencing of mycorrhizal fungi provides insights into the early evolution of symbiotic traits.</title>
        <authorList>
            <person name="Miyauchi S."/>
            <person name="Kiss E."/>
            <person name="Kuo A."/>
            <person name="Drula E."/>
            <person name="Kohler A."/>
            <person name="Sanchez-Garcia M."/>
            <person name="Morin E."/>
            <person name="Andreopoulos B."/>
            <person name="Barry K.W."/>
            <person name="Bonito G."/>
            <person name="Buee M."/>
            <person name="Carver A."/>
            <person name="Chen C."/>
            <person name="Cichocki N."/>
            <person name="Clum A."/>
            <person name="Culley D."/>
            <person name="Crous P.W."/>
            <person name="Fauchery L."/>
            <person name="Girlanda M."/>
            <person name="Hayes R.D."/>
            <person name="Keri Z."/>
            <person name="LaButti K."/>
            <person name="Lipzen A."/>
            <person name="Lombard V."/>
            <person name="Magnuson J."/>
            <person name="Maillard F."/>
            <person name="Murat C."/>
            <person name="Nolan M."/>
            <person name="Ohm R.A."/>
            <person name="Pangilinan J."/>
            <person name="Pereira M.F."/>
            <person name="Perotto S."/>
            <person name="Peter M."/>
            <person name="Pfister S."/>
            <person name="Riley R."/>
            <person name="Sitrit Y."/>
            <person name="Stielow J.B."/>
            <person name="Szollosi G."/>
            <person name="Zifcakova L."/>
            <person name="Stursova M."/>
            <person name="Spatafora J.W."/>
            <person name="Tedersoo L."/>
            <person name="Vaario L.M."/>
            <person name="Yamada A."/>
            <person name="Yan M."/>
            <person name="Wang P."/>
            <person name="Xu J."/>
            <person name="Bruns T."/>
            <person name="Baldrian P."/>
            <person name="Vilgalys R."/>
            <person name="Dunand C."/>
            <person name="Henrissat B."/>
            <person name="Grigoriev I.V."/>
            <person name="Hibbett D."/>
            <person name="Nagy L.G."/>
            <person name="Martin F.M."/>
        </authorList>
    </citation>
    <scope>NUCLEOTIDE SEQUENCE</scope>
    <source>
        <strain evidence="3">BED1</strain>
    </source>
</reference>
<dbReference type="InterPro" id="IPR014752">
    <property type="entry name" value="Arrestin-like_C"/>
</dbReference>
<evidence type="ECO:0000259" key="2">
    <source>
        <dbReference type="Pfam" id="PF00339"/>
    </source>
</evidence>
<evidence type="ECO:0000313" key="3">
    <source>
        <dbReference type="EMBL" id="KAF8442097.1"/>
    </source>
</evidence>
<feature type="compositionally biased region" description="Polar residues" evidence="1">
    <location>
        <begin position="915"/>
        <end position="931"/>
    </location>
</feature>
<feature type="compositionally biased region" description="Basic and acidic residues" evidence="1">
    <location>
        <begin position="815"/>
        <end position="824"/>
    </location>
</feature>
<feature type="compositionally biased region" description="Polar residues" evidence="1">
    <location>
        <begin position="508"/>
        <end position="519"/>
    </location>
</feature>
<dbReference type="Pfam" id="PF00339">
    <property type="entry name" value="Arrestin_N"/>
    <property type="match status" value="1"/>
</dbReference>
<feature type="region of interest" description="Disordered" evidence="1">
    <location>
        <begin position="1201"/>
        <end position="1229"/>
    </location>
</feature>
<keyword evidence="4" id="KW-1185">Reference proteome</keyword>
<feature type="compositionally biased region" description="Basic and acidic residues" evidence="1">
    <location>
        <begin position="792"/>
        <end position="802"/>
    </location>
</feature>
<feature type="compositionally biased region" description="Polar residues" evidence="1">
    <location>
        <begin position="961"/>
        <end position="971"/>
    </location>
</feature>
<feature type="region of interest" description="Disordered" evidence="1">
    <location>
        <begin position="496"/>
        <end position="567"/>
    </location>
</feature>
<comment type="caution">
    <text evidence="3">The sequence shown here is derived from an EMBL/GenBank/DDBJ whole genome shotgun (WGS) entry which is preliminary data.</text>
</comment>
<feature type="region of interest" description="Disordered" evidence="1">
    <location>
        <begin position="886"/>
        <end position="1029"/>
    </location>
</feature>
<dbReference type="Gene3D" id="2.60.40.640">
    <property type="match status" value="1"/>
</dbReference>
<feature type="compositionally biased region" description="Gly residues" evidence="1">
    <location>
        <begin position="1217"/>
        <end position="1228"/>
    </location>
</feature>
<organism evidence="3 4">
    <name type="scientific">Boletus edulis BED1</name>
    <dbReference type="NCBI Taxonomy" id="1328754"/>
    <lineage>
        <taxon>Eukaryota</taxon>
        <taxon>Fungi</taxon>
        <taxon>Dikarya</taxon>
        <taxon>Basidiomycota</taxon>
        <taxon>Agaricomycotina</taxon>
        <taxon>Agaricomycetes</taxon>
        <taxon>Agaricomycetidae</taxon>
        <taxon>Boletales</taxon>
        <taxon>Boletineae</taxon>
        <taxon>Boletaceae</taxon>
        <taxon>Boletoideae</taxon>
        <taxon>Boletus</taxon>
    </lineage>
</organism>
<dbReference type="Proteomes" id="UP001194468">
    <property type="component" value="Unassembled WGS sequence"/>
</dbReference>
<evidence type="ECO:0000313" key="4">
    <source>
        <dbReference type="Proteomes" id="UP001194468"/>
    </source>
</evidence>
<feature type="compositionally biased region" description="Basic and acidic residues" evidence="1">
    <location>
        <begin position="606"/>
        <end position="615"/>
    </location>
</feature>
<reference evidence="3" key="1">
    <citation type="submission" date="2019-10" db="EMBL/GenBank/DDBJ databases">
        <authorList>
            <consortium name="DOE Joint Genome Institute"/>
            <person name="Kuo A."/>
            <person name="Miyauchi S."/>
            <person name="Kiss E."/>
            <person name="Drula E."/>
            <person name="Kohler A."/>
            <person name="Sanchez-Garcia M."/>
            <person name="Andreopoulos B."/>
            <person name="Barry K.W."/>
            <person name="Bonito G."/>
            <person name="Buee M."/>
            <person name="Carver A."/>
            <person name="Chen C."/>
            <person name="Cichocki N."/>
            <person name="Clum A."/>
            <person name="Culley D."/>
            <person name="Crous P.W."/>
            <person name="Fauchery L."/>
            <person name="Girlanda M."/>
            <person name="Hayes R."/>
            <person name="Keri Z."/>
            <person name="LaButti K."/>
            <person name="Lipzen A."/>
            <person name="Lombard V."/>
            <person name="Magnuson J."/>
            <person name="Maillard F."/>
            <person name="Morin E."/>
            <person name="Murat C."/>
            <person name="Nolan M."/>
            <person name="Ohm R."/>
            <person name="Pangilinan J."/>
            <person name="Pereira M."/>
            <person name="Perotto S."/>
            <person name="Peter M."/>
            <person name="Riley R."/>
            <person name="Sitrit Y."/>
            <person name="Stielow B."/>
            <person name="Szollosi G."/>
            <person name="Zifcakova L."/>
            <person name="Stursova M."/>
            <person name="Spatafora J.W."/>
            <person name="Tedersoo L."/>
            <person name="Vaario L.-M."/>
            <person name="Yamada A."/>
            <person name="Yan M."/>
            <person name="Wang P."/>
            <person name="Xu J."/>
            <person name="Bruns T."/>
            <person name="Baldrian P."/>
            <person name="Vilgalys R."/>
            <person name="Henrissat B."/>
            <person name="Grigoriev I.V."/>
            <person name="Hibbett D."/>
            <person name="Nagy L.G."/>
            <person name="Martin F.M."/>
        </authorList>
    </citation>
    <scope>NUCLEOTIDE SEQUENCE</scope>
    <source>
        <strain evidence="3">BED1</strain>
    </source>
</reference>
<dbReference type="PANTHER" id="PTHR24216">
    <property type="entry name" value="PAXILLIN-RELATED"/>
    <property type="match status" value="1"/>
</dbReference>
<feature type="compositionally biased region" description="Polar residues" evidence="1">
    <location>
        <begin position="557"/>
        <end position="567"/>
    </location>
</feature>
<name>A0AAD4BWI3_BOLED</name>
<dbReference type="PANTHER" id="PTHR24216:SF65">
    <property type="entry name" value="PAXILLIN-LIKE PROTEIN 1"/>
    <property type="match status" value="1"/>
</dbReference>
<feature type="domain" description="Arrestin-like N-terminal" evidence="2">
    <location>
        <begin position="21"/>
        <end position="173"/>
    </location>
</feature>
<feature type="compositionally biased region" description="Pro residues" evidence="1">
    <location>
        <begin position="526"/>
        <end position="538"/>
    </location>
</feature>
<feature type="region of interest" description="Disordered" evidence="1">
    <location>
        <begin position="1063"/>
        <end position="1119"/>
    </location>
</feature>
<proteinExistence type="predicted"/>
<feature type="compositionally biased region" description="Basic residues" evidence="1">
    <location>
        <begin position="803"/>
        <end position="814"/>
    </location>
</feature>
<feature type="region of interest" description="Disordered" evidence="1">
    <location>
        <begin position="579"/>
        <end position="630"/>
    </location>
</feature>
<dbReference type="AlphaFoldDB" id="A0AAD4BWI3"/>
<evidence type="ECO:0000256" key="1">
    <source>
        <dbReference type="SAM" id="MobiDB-lite"/>
    </source>
</evidence>
<feature type="compositionally biased region" description="Pro residues" evidence="1">
    <location>
        <begin position="1073"/>
        <end position="1089"/>
    </location>
</feature>
<gene>
    <name evidence="3" type="ORF">L210DRAFT_956856</name>
</gene>
<feature type="compositionally biased region" description="Basic and acidic residues" evidence="1">
    <location>
        <begin position="832"/>
        <end position="847"/>
    </location>
</feature>
<feature type="compositionally biased region" description="Basic and acidic residues" evidence="1">
    <location>
        <begin position="893"/>
        <end position="913"/>
    </location>
</feature>
<dbReference type="EMBL" id="WHUW01000009">
    <property type="protein sequence ID" value="KAF8442097.1"/>
    <property type="molecule type" value="Genomic_DNA"/>
</dbReference>